<protein>
    <submittedName>
        <fullName evidence="1">Peroxidase-related enzyme</fullName>
    </submittedName>
</protein>
<dbReference type="GO" id="GO:0004601">
    <property type="term" value="F:peroxidase activity"/>
    <property type="evidence" value="ECO:0007669"/>
    <property type="project" value="UniProtKB-KW"/>
</dbReference>
<name>A0ABU0DQ25_9BACI</name>
<dbReference type="SUPFAM" id="SSF69118">
    <property type="entry name" value="AhpD-like"/>
    <property type="match status" value="1"/>
</dbReference>
<keyword evidence="1" id="KW-0575">Peroxidase</keyword>
<comment type="caution">
    <text evidence="1">The sequence shown here is derived from an EMBL/GenBank/DDBJ whole genome shotgun (WGS) entry which is preliminary data.</text>
</comment>
<dbReference type="Gene3D" id="1.20.1290.10">
    <property type="entry name" value="AhpD-like"/>
    <property type="match status" value="1"/>
</dbReference>
<dbReference type="InterPro" id="IPR029032">
    <property type="entry name" value="AhpD-like"/>
</dbReference>
<proteinExistence type="predicted"/>
<sequence length="92" mass="10641">MLTKDQHLVNQVKEDYKNANLDDKIKAILDYAVKLTIEPHSVSDEDVTHLKEMGCTDQEILDICQITSYFNFVNRMAEGLGVNLEEDFYEEN</sequence>
<organism evidence="1 2">
    <name type="scientific">Alkalibacillus filiformis</name>
    <dbReference type="NCBI Taxonomy" id="200990"/>
    <lineage>
        <taxon>Bacteria</taxon>
        <taxon>Bacillati</taxon>
        <taxon>Bacillota</taxon>
        <taxon>Bacilli</taxon>
        <taxon>Bacillales</taxon>
        <taxon>Bacillaceae</taxon>
        <taxon>Alkalibacillus</taxon>
    </lineage>
</organism>
<dbReference type="PANTHER" id="PTHR35446:SF2">
    <property type="entry name" value="CARBOXYMUCONOLACTONE DECARBOXYLASE-LIKE DOMAIN-CONTAINING PROTEIN"/>
    <property type="match status" value="1"/>
</dbReference>
<keyword evidence="2" id="KW-1185">Reference proteome</keyword>
<evidence type="ECO:0000313" key="2">
    <source>
        <dbReference type="Proteomes" id="UP001236723"/>
    </source>
</evidence>
<accession>A0ABU0DQ25</accession>
<gene>
    <name evidence="1" type="ORF">J2R98_000108</name>
</gene>
<reference evidence="1 2" key="1">
    <citation type="submission" date="2023-07" db="EMBL/GenBank/DDBJ databases">
        <title>Genomic Encyclopedia of Type Strains, Phase IV (KMG-IV): sequencing the most valuable type-strain genomes for metagenomic binning, comparative biology and taxonomic classification.</title>
        <authorList>
            <person name="Goeker M."/>
        </authorList>
    </citation>
    <scope>NUCLEOTIDE SEQUENCE [LARGE SCALE GENOMIC DNA]</scope>
    <source>
        <strain evidence="1 2">DSM 15448</strain>
    </source>
</reference>
<keyword evidence="1" id="KW-0560">Oxidoreductase</keyword>
<dbReference type="EMBL" id="JAUSUP010000001">
    <property type="protein sequence ID" value="MDQ0350305.1"/>
    <property type="molecule type" value="Genomic_DNA"/>
</dbReference>
<evidence type="ECO:0000313" key="1">
    <source>
        <dbReference type="EMBL" id="MDQ0350305.1"/>
    </source>
</evidence>
<dbReference type="Proteomes" id="UP001236723">
    <property type="component" value="Unassembled WGS sequence"/>
</dbReference>
<dbReference type="PANTHER" id="PTHR35446">
    <property type="entry name" value="SI:CH211-175M2.5"/>
    <property type="match status" value="1"/>
</dbReference>